<dbReference type="InterPro" id="IPR008969">
    <property type="entry name" value="CarboxyPept-like_regulatory"/>
</dbReference>
<name>X1J6F7_9ZZZZ</name>
<proteinExistence type="predicted"/>
<dbReference type="SUPFAM" id="SSF49464">
    <property type="entry name" value="Carboxypeptidase regulatory domain-like"/>
    <property type="match status" value="1"/>
</dbReference>
<evidence type="ECO:0000313" key="1">
    <source>
        <dbReference type="EMBL" id="GAH65338.1"/>
    </source>
</evidence>
<protein>
    <recommendedName>
        <fullName evidence="2">PEGA domain-containing protein</fullName>
    </recommendedName>
</protein>
<gene>
    <name evidence="1" type="ORF">S03H2_44721</name>
</gene>
<sequence length="143" mass="16036">TMKEIELPPEPPSGRANLTGLIRDDGSSPISGVSVNLNDHRATTSGEGIFNFLDIELGDYRIDCTKAGYESYKDYITLTEGNNRVDIEMAKIVGKRDPLDTLIMKMEEVRPTCPIRPVEETWVRFTEKVIEATPSLKILPPER</sequence>
<feature type="non-terminal residue" evidence="1">
    <location>
        <position position="1"/>
    </location>
</feature>
<dbReference type="Pfam" id="PF13620">
    <property type="entry name" value="CarboxypepD_reg"/>
    <property type="match status" value="1"/>
</dbReference>
<organism evidence="1">
    <name type="scientific">marine sediment metagenome</name>
    <dbReference type="NCBI Taxonomy" id="412755"/>
    <lineage>
        <taxon>unclassified sequences</taxon>
        <taxon>metagenomes</taxon>
        <taxon>ecological metagenomes</taxon>
    </lineage>
</organism>
<dbReference type="Gene3D" id="2.60.40.1120">
    <property type="entry name" value="Carboxypeptidase-like, regulatory domain"/>
    <property type="match status" value="1"/>
</dbReference>
<evidence type="ECO:0008006" key="2">
    <source>
        <dbReference type="Google" id="ProtNLM"/>
    </source>
</evidence>
<reference evidence="1" key="1">
    <citation type="journal article" date="2014" name="Front. Microbiol.">
        <title>High frequency of phylogenetically diverse reductive dehalogenase-homologous genes in deep subseafloor sedimentary metagenomes.</title>
        <authorList>
            <person name="Kawai M."/>
            <person name="Futagami T."/>
            <person name="Toyoda A."/>
            <person name="Takaki Y."/>
            <person name="Nishi S."/>
            <person name="Hori S."/>
            <person name="Arai W."/>
            <person name="Tsubouchi T."/>
            <person name="Morono Y."/>
            <person name="Uchiyama I."/>
            <person name="Ito T."/>
            <person name="Fujiyama A."/>
            <person name="Inagaki F."/>
            <person name="Takami H."/>
        </authorList>
    </citation>
    <scope>NUCLEOTIDE SEQUENCE</scope>
    <source>
        <strain evidence="1">Expedition CK06-06</strain>
    </source>
</reference>
<dbReference type="AlphaFoldDB" id="X1J6F7"/>
<comment type="caution">
    <text evidence="1">The sequence shown here is derived from an EMBL/GenBank/DDBJ whole genome shotgun (WGS) entry which is preliminary data.</text>
</comment>
<dbReference type="EMBL" id="BARU01027981">
    <property type="protein sequence ID" value="GAH65338.1"/>
    <property type="molecule type" value="Genomic_DNA"/>
</dbReference>
<accession>X1J6F7</accession>